<reference evidence="1" key="1">
    <citation type="submission" date="2014-11" db="EMBL/GenBank/DDBJ databases">
        <authorList>
            <person name="Amaro Gonzalez C."/>
        </authorList>
    </citation>
    <scope>NUCLEOTIDE SEQUENCE</scope>
</reference>
<evidence type="ECO:0000313" key="1">
    <source>
        <dbReference type="EMBL" id="JAI04134.1"/>
    </source>
</evidence>
<accession>A0A0E9XR05</accession>
<sequence length="15" mass="1773">MSAADWPKHMSVIYH</sequence>
<name>A0A0E9XR05_ANGAN</name>
<proteinExistence type="predicted"/>
<reference evidence="1" key="2">
    <citation type="journal article" date="2015" name="Fish Shellfish Immunol.">
        <title>Early steps in the European eel (Anguilla anguilla)-Vibrio vulnificus interaction in the gills: Role of the RtxA13 toxin.</title>
        <authorList>
            <person name="Callol A."/>
            <person name="Pajuelo D."/>
            <person name="Ebbesson L."/>
            <person name="Teles M."/>
            <person name="MacKenzie S."/>
            <person name="Amaro C."/>
        </authorList>
    </citation>
    <scope>NUCLEOTIDE SEQUENCE</scope>
</reference>
<protein>
    <submittedName>
        <fullName evidence="1">Uncharacterized protein</fullName>
    </submittedName>
</protein>
<dbReference type="EMBL" id="GBXM01004444">
    <property type="protein sequence ID" value="JAI04134.1"/>
    <property type="molecule type" value="Transcribed_RNA"/>
</dbReference>
<organism evidence="1">
    <name type="scientific">Anguilla anguilla</name>
    <name type="common">European freshwater eel</name>
    <name type="synonym">Muraena anguilla</name>
    <dbReference type="NCBI Taxonomy" id="7936"/>
    <lineage>
        <taxon>Eukaryota</taxon>
        <taxon>Metazoa</taxon>
        <taxon>Chordata</taxon>
        <taxon>Craniata</taxon>
        <taxon>Vertebrata</taxon>
        <taxon>Euteleostomi</taxon>
        <taxon>Actinopterygii</taxon>
        <taxon>Neopterygii</taxon>
        <taxon>Teleostei</taxon>
        <taxon>Anguilliformes</taxon>
        <taxon>Anguillidae</taxon>
        <taxon>Anguilla</taxon>
    </lineage>
</organism>